<accession>A0A0C2MY31</accession>
<evidence type="ECO:0000313" key="2">
    <source>
        <dbReference type="Proteomes" id="UP000031668"/>
    </source>
</evidence>
<dbReference type="AlphaFoldDB" id="A0A0C2MY31"/>
<reference evidence="1 2" key="1">
    <citation type="journal article" date="2014" name="Genome Biol. Evol.">
        <title>The genome of the myxosporean Thelohanellus kitauei shows adaptations to nutrient acquisition within its fish host.</title>
        <authorList>
            <person name="Yang Y."/>
            <person name="Xiong J."/>
            <person name="Zhou Z."/>
            <person name="Huo F."/>
            <person name="Miao W."/>
            <person name="Ran C."/>
            <person name="Liu Y."/>
            <person name="Zhang J."/>
            <person name="Feng J."/>
            <person name="Wang M."/>
            <person name="Wang M."/>
            <person name="Wang L."/>
            <person name="Yao B."/>
        </authorList>
    </citation>
    <scope>NUCLEOTIDE SEQUENCE [LARGE SCALE GENOMIC DNA]</scope>
    <source>
        <strain evidence="1">Wuqing</strain>
    </source>
</reference>
<protein>
    <submittedName>
        <fullName evidence="1">Uncharacterized protein</fullName>
    </submittedName>
</protein>
<dbReference type="Proteomes" id="UP000031668">
    <property type="component" value="Unassembled WGS sequence"/>
</dbReference>
<name>A0A0C2MY31_THEKT</name>
<organism evidence="1 2">
    <name type="scientific">Thelohanellus kitauei</name>
    <name type="common">Myxosporean</name>
    <dbReference type="NCBI Taxonomy" id="669202"/>
    <lineage>
        <taxon>Eukaryota</taxon>
        <taxon>Metazoa</taxon>
        <taxon>Cnidaria</taxon>
        <taxon>Myxozoa</taxon>
        <taxon>Myxosporea</taxon>
        <taxon>Bivalvulida</taxon>
        <taxon>Platysporina</taxon>
        <taxon>Myxobolidae</taxon>
        <taxon>Thelohanellus</taxon>
    </lineage>
</organism>
<gene>
    <name evidence="1" type="ORF">RF11_08640</name>
</gene>
<sequence length="163" mass="18966">MYKKDGIMKMSPNIVQIRHREGLTKKILDELFAGLIFHKIVPPLTAKGAWKLYVANRVDYLKLLSQPYMLGSKLLQIFPYYESSLRLPLERGISESQIYLYSRSEALSTPKQIQEAIPDLINFPIYKCKYEDENLFIFHIYKSSKFLKVLNLNGSPLSKAQIY</sequence>
<proteinExistence type="predicted"/>
<keyword evidence="2" id="KW-1185">Reference proteome</keyword>
<evidence type="ECO:0000313" key="1">
    <source>
        <dbReference type="EMBL" id="KII72221.1"/>
    </source>
</evidence>
<comment type="caution">
    <text evidence="1">The sequence shown here is derived from an EMBL/GenBank/DDBJ whole genome shotgun (WGS) entry which is preliminary data.</text>
</comment>
<dbReference type="EMBL" id="JWZT01001317">
    <property type="protein sequence ID" value="KII72221.1"/>
    <property type="molecule type" value="Genomic_DNA"/>
</dbReference>